<organism evidence="1 2">
    <name type="scientific">Candidatus Desantisbacteria bacterium CG_4_10_14_0_8_um_filter_48_22</name>
    <dbReference type="NCBI Taxonomy" id="1974543"/>
    <lineage>
        <taxon>Bacteria</taxon>
        <taxon>Candidatus Desantisiibacteriota</taxon>
    </lineage>
</organism>
<dbReference type="SUPFAM" id="SSF143011">
    <property type="entry name" value="RelE-like"/>
    <property type="match status" value="1"/>
</dbReference>
<dbReference type="AlphaFoldDB" id="A0A2M7S8I2"/>
<evidence type="ECO:0008006" key="3">
    <source>
        <dbReference type="Google" id="ProtNLM"/>
    </source>
</evidence>
<dbReference type="Proteomes" id="UP000229307">
    <property type="component" value="Unassembled WGS sequence"/>
</dbReference>
<evidence type="ECO:0000313" key="1">
    <source>
        <dbReference type="EMBL" id="PIZ15633.1"/>
    </source>
</evidence>
<name>A0A2M7S8I2_9BACT</name>
<reference evidence="2" key="1">
    <citation type="submission" date="2017-09" db="EMBL/GenBank/DDBJ databases">
        <title>Depth-based differentiation of microbial function through sediment-hosted aquifers and enrichment of novel symbionts in the deep terrestrial subsurface.</title>
        <authorList>
            <person name="Probst A.J."/>
            <person name="Ladd B."/>
            <person name="Jarett J.K."/>
            <person name="Geller-Mcgrath D.E."/>
            <person name="Sieber C.M.K."/>
            <person name="Emerson J.B."/>
            <person name="Anantharaman K."/>
            <person name="Thomas B.C."/>
            <person name="Malmstrom R."/>
            <person name="Stieglmeier M."/>
            <person name="Klingl A."/>
            <person name="Woyke T."/>
            <person name="Ryan C.M."/>
            <person name="Banfield J.F."/>
        </authorList>
    </citation>
    <scope>NUCLEOTIDE SEQUENCE [LARGE SCALE GENOMIC DNA]</scope>
</reference>
<dbReference type="EMBL" id="PFMR01000248">
    <property type="protein sequence ID" value="PIZ15633.1"/>
    <property type="molecule type" value="Genomic_DNA"/>
</dbReference>
<accession>A0A2M7S8I2</accession>
<gene>
    <name evidence="1" type="ORF">COY52_09225</name>
</gene>
<evidence type="ECO:0000313" key="2">
    <source>
        <dbReference type="Proteomes" id="UP000229307"/>
    </source>
</evidence>
<comment type="caution">
    <text evidence="1">The sequence shown here is derived from an EMBL/GenBank/DDBJ whole genome shotgun (WGS) entry which is preliminary data.</text>
</comment>
<sequence>MNGYRIFETEGFLEDLEKDFRGRQEKIKAKLKNYAYPKLRKQPYFGSQIVKLTGQEHDTWRYRIGEWRFFYEIDKDKKIVFMTAADDRGKVYKK</sequence>
<proteinExistence type="predicted"/>
<dbReference type="Gene3D" id="3.30.2310.20">
    <property type="entry name" value="RelE-like"/>
    <property type="match status" value="1"/>
</dbReference>
<dbReference type="InterPro" id="IPR035093">
    <property type="entry name" value="RelE/ParE_toxin_dom_sf"/>
</dbReference>
<protein>
    <recommendedName>
        <fullName evidence="3">Type II toxin-antitoxin system RelE/ParE family toxin</fullName>
    </recommendedName>
</protein>